<evidence type="ECO:0000256" key="1">
    <source>
        <dbReference type="ARBA" id="ARBA00004651"/>
    </source>
</evidence>
<proteinExistence type="predicted"/>
<protein>
    <submittedName>
        <fullName evidence="8">MFS transporter</fullName>
    </submittedName>
</protein>
<dbReference type="Pfam" id="PF07690">
    <property type="entry name" value="MFS_1"/>
    <property type="match status" value="2"/>
</dbReference>
<dbReference type="InterPro" id="IPR011701">
    <property type="entry name" value="MFS"/>
</dbReference>
<comment type="subcellular location">
    <subcellularLocation>
        <location evidence="1">Cell membrane</location>
        <topology evidence="1">Multi-pass membrane protein</topology>
    </subcellularLocation>
</comment>
<dbReference type="PANTHER" id="PTHR42718:SF9">
    <property type="entry name" value="MAJOR FACILITATOR SUPERFAMILY MULTIDRUG TRANSPORTER MFSC"/>
    <property type="match status" value="1"/>
</dbReference>
<feature type="transmembrane region" description="Helical" evidence="6">
    <location>
        <begin position="208"/>
        <end position="226"/>
    </location>
</feature>
<dbReference type="SUPFAM" id="SSF103473">
    <property type="entry name" value="MFS general substrate transporter"/>
    <property type="match status" value="1"/>
</dbReference>
<dbReference type="AlphaFoldDB" id="A0A3L7A6R2"/>
<dbReference type="InterPro" id="IPR020846">
    <property type="entry name" value="MFS_dom"/>
</dbReference>
<feature type="transmembrane region" description="Helical" evidence="6">
    <location>
        <begin position="276"/>
        <end position="297"/>
    </location>
</feature>
<evidence type="ECO:0000256" key="4">
    <source>
        <dbReference type="ARBA" id="ARBA00022989"/>
    </source>
</evidence>
<gene>
    <name evidence="8" type="ORF">D9V32_09305</name>
</gene>
<dbReference type="GO" id="GO:0005886">
    <property type="term" value="C:plasma membrane"/>
    <property type="evidence" value="ECO:0007669"/>
    <property type="project" value="UniProtKB-SubCell"/>
</dbReference>
<dbReference type="Gene3D" id="1.20.1250.20">
    <property type="entry name" value="MFS general substrate transporter like domains"/>
    <property type="match status" value="2"/>
</dbReference>
<keyword evidence="4 6" id="KW-1133">Transmembrane helix</keyword>
<comment type="caution">
    <text evidence="8">The sequence shown here is derived from an EMBL/GenBank/DDBJ whole genome shotgun (WGS) entry which is preliminary data.</text>
</comment>
<feature type="transmembrane region" description="Helical" evidence="6">
    <location>
        <begin position="443"/>
        <end position="465"/>
    </location>
</feature>
<evidence type="ECO:0000313" key="8">
    <source>
        <dbReference type="EMBL" id="RLP75765.1"/>
    </source>
</evidence>
<evidence type="ECO:0000256" key="6">
    <source>
        <dbReference type="SAM" id="Phobius"/>
    </source>
</evidence>
<feature type="transmembrane region" description="Helical" evidence="6">
    <location>
        <begin position="56"/>
        <end position="76"/>
    </location>
</feature>
<dbReference type="EMBL" id="RCUX01000006">
    <property type="protein sequence ID" value="RLP75765.1"/>
    <property type="molecule type" value="Genomic_DNA"/>
</dbReference>
<feature type="transmembrane region" description="Helical" evidence="6">
    <location>
        <begin position="346"/>
        <end position="366"/>
    </location>
</feature>
<evidence type="ECO:0000256" key="3">
    <source>
        <dbReference type="ARBA" id="ARBA00022692"/>
    </source>
</evidence>
<dbReference type="InterPro" id="IPR036259">
    <property type="entry name" value="MFS_trans_sf"/>
</dbReference>
<accession>A0A3L7A6R2</accession>
<keyword evidence="2" id="KW-0813">Transport</keyword>
<feature type="transmembrane region" description="Helical" evidence="6">
    <location>
        <begin position="317"/>
        <end position="334"/>
    </location>
</feature>
<feature type="transmembrane region" description="Helical" evidence="6">
    <location>
        <begin position="145"/>
        <end position="168"/>
    </location>
</feature>
<dbReference type="GO" id="GO:0022857">
    <property type="term" value="F:transmembrane transporter activity"/>
    <property type="evidence" value="ECO:0007669"/>
    <property type="project" value="InterPro"/>
</dbReference>
<keyword evidence="3 6" id="KW-0812">Transmembrane</keyword>
<name>A0A3L7A6R2_9MICO</name>
<dbReference type="RefSeq" id="WP_121648738.1">
    <property type="nucleotide sequence ID" value="NZ_RCUX01000006.1"/>
</dbReference>
<feature type="transmembrane region" description="Helical" evidence="6">
    <location>
        <begin position="372"/>
        <end position="400"/>
    </location>
</feature>
<sequence>MSTPLTSQAAGLAPKTASVTALMVALLASCFAFQLNASMLSPALVTIEHELGATGAQVALTQTAFFTSAALTTLFLPRLGDLIGRRKVLVWMLIVMAIGCVIAALATNVPMLLIGRVIQGASGPVVPMCLLMLRSQVTEPKKYGTLLGVVTAVNGGIAGVDALAGGWLANNFGFASIFWVMGAVALLAAVFVRFMAPESLGGTAGKMDWWGSALLVISVGAALIMINEIGNLAAANWALVAILAVVTAAAFWLFWRLENRSAHPLVAPAQLKHRSTWALASTSLLTLAGVFAVMNGILPALAQDTEVGLGLSAGEVAWWTLTPYALAGLLMGPVSGRLAASVGYLTMLRIGLGFTVLGIIAMVFTVGSDIRIIILLLSIAIGISYAGIGNIMINGLGVVLSPKDAPGSLPGLNTGAINLGAGVSFAVIYAVQTAFSGGGTAAGYQAAMIAGAILLVGALLMSTLIPRPANAELSR</sequence>
<reference evidence="8 9" key="1">
    <citation type="submission" date="2018-10" db="EMBL/GenBank/DDBJ databases">
        <authorList>
            <person name="Li J."/>
        </authorList>
    </citation>
    <scope>NUCLEOTIDE SEQUENCE [LARGE SCALE GENOMIC DNA]</scope>
    <source>
        <strain evidence="8 9">IF 016277</strain>
    </source>
</reference>
<feature type="transmembrane region" description="Helical" evidence="6">
    <location>
        <begin position="174"/>
        <end position="196"/>
    </location>
</feature>
<dbReference type="PANTHER" id="PTHR42718">
    <property type="entry name" value="MAJOR FACILITATOR SUPERFAMILY MULTIDRUG TRANSPORTER MFSC"/>
    <property type="match status" value="1"/>
</dbReference>
<evidence type="ECO:0000256" key="5">
    <source>
        <dbReference type="ARBA" id="ARBA00023136"/>
    </source>
</evidence>
<dbReference type="OrthoDB" id="3717319at2"/>
<keyword evidence="5 6" id="KW-0472">Membrane</keyword>
<evidence type="ECO:0000256" key="2">
    <source>
        <dbReference type="ARBA" id="ARBA00022448"/>
    </source>
</evidence>
<evidence type="ECO:0000259" key="7">
    <source>
        <dbReference type="PROSITE" id="PS50850"/>
    </source>
</evidence>
<dbReference type="PROSITE" id="PS50850">
    <property type="entry name" value="MFS"/>
    <property type="match status" value="1"/>
</dbReference>
<evidence type="ECO:0000313" key="9">
    <source>
        <dbReference type="Proteomes" id="UP000272503"/>
    </source>
</evidence>
<feature type="transmembrane region" description="Helical" evidence="6">
    <location>
        <begin position="88"/>
        <end position="107"/>
    </location>
</feature>
<organism evidence="8 9">
    <name type="scientific">Mycetocola tolaasinivorans</name>
    <dbReference type="NCBI Taxonomy" id="76635"/>
    <lineage>
        <taxon>Bacteria</taxon>
        <taxon>Bacillati</taxon>
        <taxon>Actinomycetota</taxon>
        <taxon>Actinomycetes</taxon>
        <taxon>Micrococcales</taxon>
        <taxon>Microbacteriaceae</taxon>
        <taxon>Mycetocola</taxon>
    </lineage>
</organism>
<feature type="transmembrane region" description="Helical" evidence="6">
    <location>
        <begin position="232"/>
        <end position="255"/>
    </location>
</feature>
<feature type="transmembrane region" description="Helical" evidence="6">
    <location>
        <begin position="412"/>
        <end position="431"/>
    </location>
</feature>
<keyword evidence="9" id="KW-1185">Reference proteome</keyword>
<dbReference type="Proteomes" id="UP000272503">
    <property type="component" value="Unassembled WGS sequence"/>
</dbReference>
<feature type="domain" description="Major facilitator superfamily (MFS) profile" evidence="7">
    <location>
        <begin position="22"/>
        <end position="469"/>
    </location>
</feature>